<name>G5BHV6_HETGA</name>
<evidence type="ECO:0000313" key="8">
    <source>
        <dbReference type="Proteomes" id="UP000006813"/>
    </source>
</evidence>
<dbReference type="InParanoid" id="G5BHV6"/>
<sequence length="81" mass="9411">MFDVCIDIHGVEHLKNSKWTSDYCLDCSCKENGLKCCSRVAVPVDYDKIRCHSIFHKDNCTYTVEYRKDPGKPCPVSHWKL</sequence>
<proteinExistence type="inferred from homology"/>
<dbReference type="PANTHER" id="PTHR10500:SF8">
    <property type="entry name" value="BETA-MICROSEMINOPROTEIN"/>
    <property type="match status" value="1"/>
</dbReference>
<evidence type="ECO:0000256" key="5">
    <source>
        <dbReference type="ARBA" id="ARBA00023157"/>
    </source>
</evidence>
<dbReference type="GO" id="GO:0005576">
    <property type="term" value="C:extracellular region"/>
    <property type="evidence" value="ECO:0007669"/>
    <property type="project" value="UniProtKB-SubCell"/>
</dbReference>
<keyword evidence="3 6" id="KW-0964">Secreted</keyword>
<accession>G5BHV6</accession>
<reference evidence="7 8" key="1">
    <citation type="journal article" date="2011" name="Nature">
        <title>Genome sequencing reveals insights into physiology and longevity of the naked mole rat.</title>
        <authorList>
            <person name="Kim E.B."/>
            <person name="Fang X."/>
            <person name="Fushan A.A."/>
            <person name="Huang Z."/>
            <person name="Lobanov A.V."/>
            <person name="Han L."/>
            <person name="Marino S.M."/>
            <person name="Sun X."/>
            <person name="Turanov A.A."/>
            <person name="Yang P."/>
            <person name="Yim S.H."/>
            <person name="Zhao X."/>
            <person name="Kasaikina M.V."/>
            <person name="Stoletzki N."/>
            <person name="Peng C."/>
            <person name="Polak P."/>
            <person name="Xiong Z."/>
            <person name="Kiezun A."/>
            <person name="Zhu Y."/>
            <person name="Chen Y."/>
            <person name="Kryukov G.V."/>
            <person name="Zhang Q."/>
            <person name="Peshkin L."/>
            <person name="Yang L."/>
            <person name="Bronson R.T."/>
            <person name="Buffenstein R."/>
            <person name="Wang B."/>
            <person name="Han C."/>
            <person name="Li Q."/>
            <person name="Chen L."/>
            <person name="Zhao W."/>
            <person name="Sunyaev S.R."/>
            <person name="Park T.J."/>
            <person name="Zhang G."/>
            <person name="Wang J."/>
            <person name="Gladyshev V.N."/>
        </authorList>
    </citation>
    <scope>NUCLEOTIDE SEQUENCE [LARGE SCALE GENOMIC DNA]</scope>
</reference>
<dbReference type="FunCoup" id="G5BHV6">
    <property type="interactions" value="6"/>
</dbReference>
<dbReference type="AlphaFoldDB" id="G5BHV6"/>
<dbReference type="Pfam" id="PF05825">
    <property type="entry name" value="PSP94"/>
    <property type="match status" value="1"/>
</dbReference>
<protein>
    <recommendedName>
        <fullName evidence="6">Beta-microseminoprotein</fullName>
    </recommendedName>
</protein>
<dbReference type="EMBL" id="JH170404">
    <property type="protein sequence ID" value="EHB08867.1"/>
    <property type="molecule type" value="Genomic_DNA"/>
</dbReference>
<comment type="subcellular location">
    <subcellularLocation>
        <location evidence="1 6">Secreted</location>
    </subcellularLocation>
</comment>
<dbReference type="InterPro" id="IPR008735">
    <property type="entry name" value="PSP94"/>
</dbReference>
<evidence type="ECO:0000256" key="4">
    <source>
        <dbReference type="ARBA" id="ARBA00022729"/>
    </source>
</evidence>
<evidence type="ECO:0000256" key="6">
    <source>
        <dbReference type="RuleBase" id="RU364124"/>
    </source>
</evidence>
<organism evidence="7 8">
    <name type="scientific">Heterocephalus glaber</name>
    <name type="common">Naked mole rat</name>
    <dbReference type="NCBI Taxonomy" id="10181"/>
    <lineage>
        <taxon>Eukaryota</taxon>
        <taxon>Metazoa</taxon>
        <taxon>Chordata</taxon>
        <taxon>Craniata</taxon>
        <taxon>Vertebrata</taxon>
        <taxon>Euteleostomi</taxon>
        <taxon>Mammalia</taxon>
        <taxon>Eutheria</taxon>
        <taxon>Euarchontoglires</taxon>
        <taxon>Glires</taxon>
        <taxon>Rodentia</taxon>
        <taxon>Hystricomorpha</taxon>
        <taxon>Bathyergidae</taxon>
        <taxon>Heterocephalus</taxon>
    </lineage>
</organism>
<dbReference type="Gene3D" id="2.10.70.10">
    <property type="entry name" value="Complement Module, domain 1"/>
    <property type="match status" value="1"/>
</dbReference>
<comment type="similarity">
    <text evidence="2 6">Belongs to the beta-microseminoprotein family.</text>
</comment>
<evidence type="ECO:0000256" key="2">
    <source>
        <dbReference type="ARBA" id="ARBA00010352"/>
    </source>
</evidence>
<dbReference type="Proteomes" id="UP000006813">
    <property type="component" value="Unassembled WGS sequence"/>
</dbReference>
<keyword evidence="5" id="KW-1015">Disulfide bond</keyword>
<keyword evidence="4" id="KW-0732">Signal</keyword>
<dbReference type="PANTHER" id="PTHR10500">
    <property type="entry name" value="BETA-MICROSEMINOPROTEIN"/>
    <property type="match status" value="1"/>
</dbReference>
<dbReference type="STRING" id="10181.G5BHV6"/>
<evidence type="ECO:0000256" key="1">
    <source>
        <dbReference type="ARBA" id="ARBA00004613"/>
    </source>
</evidence>
<evidence type="ECO:0000313" key="7">
    <source>
        <dbReference type="EMBL" id="EHB08867.1"/>
    </source>
</evidence>
<dbReference type="Gene3D" id="2.20.25.590">
    <property type="match status" value="1"/>
</dbReference>
<gene>
    <name evidence="7" type="ORF">GW7_18081</name>
</gene>
<evidence type="ECO:0000256" key="3">
    <source>
        <dbReference type="ARBA" id="ARBA00022525"/>
    </source>
</evidence>